<keyword evidence="6" id="KW-0949">S-adenosyl-L-methionine</keyword>
<dbReference type="Gene3D" id="3.20.20.70">
    <property type="entry name" value="Aldolase class I"/>
    <property type="match status" value="1"/>
</dbReference>
<evidence type="ECO:0000256" key="5">
    <source>
        <dbReference type="ARBA" id="ARBA00022485"/>
    </source>
</evidence>
<name>A0ABW9M6C4_9FIRM</name>
<evidence type="ECO:0000256" key="10">
    <source>
        <dbReference type="ARBA" id="ARBA00023014"/>
    </source>
</evidence>
<dbReference type="EC" id="1.97.1.-" evidence="12"/>
<evidence type="ECO:0000256" key="6">
    <source>
        <dbReference type="ARBA" id="ARBA00022691"/>
    </source>
</evidence>
<evidence type="ECO:0000256" key="9">
    <source>
        <dbReference type="ARBA" id="ARBA00023004"/>
    </source>
</evidence>
<comment type="catalytic activity">
    <reaction evidence="11">
        <text>glycyl-[protein] + reduced [flavodoxin] + S-adenosyl-L-methionine = glycin-2-yl radical-[protein] + semiquinone [flavodoxin] + 5'-deoxyadenosine + L-methionine + H(+)</text>
        <dbReference type="Rhea" id="RHEA:61976"/>
        <dbReference type="Rhea" id="RHEA-COMP:10622"/>
        <dbReference type="Rhea" id="RHEA-COMP:14480"/>
        <dbReference type="Rhea" id="RHEA-COMP:15993"/>
        <dbReference type="Rhea" id="RHEA-COMP:15994"/>
        <dbReference type="ChEBI" id="CHEBI:15378"/>
        <dbReference type="ChEBI" id="CHEBI:17319"/>
        <dbReference type="ChEBI" id="CHEBI:29947"/>
        <dbReference type="ChEBI" id="CHEBI:32722"/>
        <dbReference type="ChEBI" id="CHEBI:57618"/>
        <dbReference type="ChEBI" id="CHEBI:57844"/>
        <dbReference type="ChEBI" id="CHEBI:59789"/>
        <dbReference type="ChEBI" id="CHEBI:140311"/>
    </reaction>
</comment>
<reference evidence="13 14" key="1">
    <citation type="journal article" date="2025" name="Anaerobe">
        <title>Description of Anaerococcus kampingiae sp. nov., Anaerococcus groningensis sp. nov., Anaerococcus martiniensis sp. nov., and Anaerococcus cruorum sp. nov., isolated from human clinical specimens.</title>
        <authorList>
            <person name="Boiten K.E."/>
            <person name="Meijer J."/>
            <person name="van Wezel E.M."/>
            <person name="Veloo A.C.M."/>
        </authorList>
    </citation>
    <scope>NUCLEOTIDE SEQUENCE [LARGE SCALE GENOMIC DNA]</scope>
    <source>
        <strain evidence="13 14">ENR0831</strain>
    </source>
</reference>
<dbReference type="InterPro" id="IPR013785">
    <property type="entry name" value="Aldolase_TIM"/>
</dbReference>
<dbReference type="RefSeq" id="WP_410030630.1">
    <property type="nucleotide sequence ID" value="NZ_JBGMEI010000001.1"/>
</dbReference>
<dbReference type="PANTHER" id="PTHR30352">
    <property type="entry name" value="PYRUVATE FORMATE-LYASE-ACTIVATING ENZYME"/>
    <property type="match status" value="1"/>
</dbReference>
<comment type="similarity">
    <text evidence="3 12">Belongs to the organic radical-activating enzymes family.</text>
</comment>
<dbReference type="PIRSF" id="PIRSF000368">
    <property type="entry name" value="NrdG"/>
    <property type="match status" value="1"/>
</dbReference>
<dbReference type="InterPro" id="IPR001989">
    <property type="entry name" value="Radical_activat_CS"/>
</dbReference>
<evidence type="ECO:0000256" key="12">
    <source>
        <dbReference type="PIRNR" id="PIRNR000368"/>
    </source>
</evidence>
<keyword evidence="14" id="KW-1185">Reference proteome</keyword>
<evidence type="ECO:0000256" key="2">
    <source>
        <dbReference type="ARBA" id="ARBA00003852"/>
    </source>
</evidence>
<dbReference type="NCBIfam" id="TIGR02491">
    <property type="entry name" value="NrdG"/>
    <property type="match status" value="1"/>
</dbReference>
<accession>A0ABW9M6C4</accession>
<evidence type="ECO:0000256" key="1">
    <source>
        <dbReference type="ARBA" id="ARBA00001966"/>
    </source>
</evidence>
<dbReference type="SUPFAM" id="SSF102114">
    <property type="entry name" value="Radical SAM enzymes"/>
    <property type="match status" value="1"/>
</dbReference>
<dbReference type="InterPro" id="IPR034457">
    <property type="entry name" value="Organic_radical-activating"/>
</dbReference>
<keyword evidence="7" id="KW-0479">Metal-binding</keyword>
<organism evidence="13 14">
    <name type="scientific">Anaerococcus martiniensis</name>
    <dbReference type="NCBI Taxonomy" id="3115615"/>
    <lineage>
        <taxon>Bacteria</taxon>
        <taxon>Bacillati</taxon>
        <taxon>Bacillota</taxon>
        <taxon>Tissierellia</taxon>
        <taxon>Tissierellales</taxon>
        <taxon>Peptoniphilaceae</taxon>
        <taxon>Anaerococcus</taxon>
    </lineage>
</organism>
<dbReference type="PANTHER" id="PTHR30352:SF2">
    <property type="entry name" value="ANAEROBIC RIBONUCLEOSIDE-TRIPHOSPHATE REDUCTASE-ACTIVATING PROTEIN"/>
    <property type="match status" value="1"/>
</dbReference>
<comment type="caution">
    <text evidence="13">The sequence shown here is derived from an EMBL/GenBank/DDBJ whole genome shotgun (WGS) entry which is preliminary data.</text>
</comment>
<comment type="function">
    <text evidence="2 12">Activation of anaerobic ribonucleoside-triphosphate reductase under anaerobic conditions by generation of an organic free radical, using S-adenosylmethionine and reduced flavodoxin as cosubstrates to produce 5'-deoxy-adenosine.</text>
</comment>
<dbReference type="InterPro" id="IPR058240">
    <property type="entry name" value="rSAM_sf"/>
</dbReference>
<dbReference type="SFLD" id="SFLDG01063">
    <property type="entry name" value="activating_enzymes__group_1"/>
    <property type="match status" value="1"/>
</dbReference>
<evidence type="ECO:0000256" key="11">
    <source>
        <dbReference type="ARBA" id="ARBA00047365"/>
    </source>
</evidence>
<dbReference type="InterPro" id="IPR012837">
    <property type="entry name" value="NrdG"/>
</dbReference>
<protein>
    <recommendedName>
        <fullName evidence="4 12">Anaerobic ribonucleoside-triphosphate reductase-activating protein</fullName>
        <ecNumber evidence="12">1.97.1.-</ecNumber>
    </recommendedName>
</protein>
<evidence type="ECO:0000313" key="14">
    <source>
        <dbReference type="Proteomes" id="UP001637996"/>
    </source>
</evidence>
<evidence type="ECO:0000256" key="7">
    <source>
        <dbReference type="ARBA" id="ARBA00022723"/>
    </source>
</evidence>
<comment type="cofactor">
    <cofactor evidence="1">
        <name>[4Fe-4S] cluster</name>
        <dbReference type="ChEBI" id="CHEBI:49883"/>
    </cofactor>
</comment>
<gene>
    <name evidence="13" type="primary">nrdG</name>
    <name evidence="13" type="ORF">ACCQ41_01165</name>
</gene>
<dbReference type="Pfam" id="PF13353">
    <property type="entry name" value="Fer4_12"/>
    <property type="match status" value="1"/>
</dbReference>
<evidence type="ECO:0000256" key="3">
    <source>
        <dbReference type="ARBA" id="ARBA00009777"/>
    </source>
</evidence>
<evidence type="ECO:0000256" key="8">
    <source>
        <dbReference type="ARBA" id="ARBA00023002"/>
    </source>
</evidence>
<dbReference type="EMBL" id="JBGMEI010000001">
    <property type="protein sequence ID" value="MFO3664870.1"/>
    <property type="molecule type" value="Genomic_DNA"/>
</dbReference>
<dbReference type="SFLD" id="SFLDF00299">
    <property type="entry name" value="anaerobic_ribonucleoside-triph"/>
    <property type="match status" value="1"/>
</dbReference>
<evidence type="ECO:0000256" key="4">
    <source>
        <dbReference type="ARBA" id="ARBA00014281"/>
    </source>
</evidence>
<sequence>MNYGQIRKYDIANGPGIRTSIFVTGCKLNCKNCFNKEYQDPNFGQIWTQKTTNQVINYLKSDEISGLSILGGEPFESANDLINILNDIKNKINKNIWIYSGYTFEYLMKNPVYKQLLEKVDVLVDGPFIESKKDLKLKFRGSSNQRIIDVKSSLINGKAILLNGYQ</sequence>
<evidence type="ECO:0000313" key="13">
    <source>
        <dbReference type="EMBL" id="MFO3664870.1"/>
    </source>
</evidence>
<dbReference type="Proteomes" id="UP001637996">
    <property type="component" value="Unassembled WGS sequence"/>
</dbReference>
<proteinExistence type="inferred from homology"/>
<dbReference type="InterPro" id="IPR007197">
    <property type="entry name" value="rSAM"/>
</dbReference>
<keyword evidence="5" id="KW-0004">4Fe-4S</keyword>
<keyword evidence="8 12" id="KW-0560">Oxidoreductase</keyword>
<dbReference type="SFLD" id="SFLDG01066">
    <property type="entry name" value="organic_radical-activating_enz"/>
    <property type="match status" value="1"/>
</dbReference>
<dbReference type="SFLD" id="SFLDS00029">
    <property type="entry name" value="Radical_SAM"/>
    <property type="match status" value="1"/>
</dbReference>
<dbReference type="PROSITE" id="PS01087">
    <property type="entry name" value="RADICAL_ACTIVATING"/>
    <property type="match status" value="1"/>
</dbReference>
<keyword evidence="10" id="KW-0411">Iron-sulfur</keyword>
<keyword evidence="9" id="KW-0408">Iron</keyword>